<organism evidence="7 8">
    <name type="scientific">Cyanidioschyzon merolae (strain NIES-3377 / 10D)</name>
    <name type="common">Unicellular red alga</name>
    <dbReference type="NCBI Taxonomy" id="280699"/>
    <lineage>
        <taxon>Eukaryota</taxon>
        <taxon>Rhodophyta</taxon>
        <taxon>Bangiophyceae</taxon>
        <taxon>Cyanidiales</taxon>
        <taxon>Cyanidiaceae</taxon>
        <taxon>Cyanidioschyzon</taxon>
    </lineage>
</organism>
<dbReference type="InterPro" id="IPR000206">
    <property type="entry name" value="Ribosomal_bL12"/>
</dbReference>
<accession>M1VB33</accession>
<sequence>MPGTRLAKAAQCVRYLAPTLFCGRRSTQLCLSWRHDGRRWSTVSAQAAPHVKTQPNVTESGDARHDPVDERVGRLADEILSLNLLQAKQLSDVLRSRLGIEGTPALGGGALTPAALAAMQQAMFTAGNAAAGAQAAATGSAEKTEEKSEFDVVLEKYDAAKKIQVIKEVRSALGLGLKEAKELVEAAPKVIKSAVPKNEAEALVDRLKQFGATLALK</sequence>
<dbReference type="PANTHER" id="PTHR45987:SF4">
    <property type="entry name" value="LARGE RIBOSOMAL SUBUNIT PROTEIN BL12M"/>
    <property type="match status" value="1"/>
</dbReference>
<protein>
    <recommendedName>
        <fullName evidence="4">50S ribosomal protein L12, chloroplastic</fullName>
    </recommendedName>
</protein>
<evidence type="ECO:0000256" key="4">
    <source>
        <dbReference type="ARBA" id="ARBA00035505"/>
    </source>
</evidence>
<feature type="region of interest" description="Disordered" evidence="5">
    <location>
        <begin position="44"/>
        <end position="66"/>
    </location>
</feature>
<dbReference type="AlphaFoldDB" id="M1VB33"/>
<dbReference type="Proteomes" id="UP000007014">
    <property type="component" value="Chromosome 18"/>
</dbReference>
<name>M1VB33_CYAM1</name>
<evidence type="ECO:0000259" key="6">
    <source>
        <dbReference type="Pfam" id="PF00542"/>
    </source>
</evidence>
<evidence type="ECO:0000313" key="7">
    <source>
        <dbReference type="EMBL" id="BAM82424.1"/>
    </source>
</evidence>
<dbReference type="InterPro" id="IPR014719">
    <property type="entry name" value="Ribosomal_bL12_C/ClpS-like"/>
</dbReference>
<keyword evidence="2 7" id="KW-0689">Ribosomal protein</keyword>
<dbReference type="STRING" id="280699.M1VB33"/>
<dbReference type="GO" id="GO:0005840">
    <property type="term" value="C:ribosome"/>
    <property type="evidence" value="ECO:0007669"/>
    <property type="project" value="UniProtKB-KW"/>
</dbReference>
<evidence type="ECO:0000256" key="2">
    <source>
        <dbReference type="ARBA" id="ARBA00022980"/>
    </source>
</evidence>
<dbReference type="InterPro" id="IPR013823">
    <property type="entry name" value="Ribosomal_bL12_C"/>
</dbReference>
<gene>
    <name evidence="7" type="ORF">CYME_CMR179C</name>
</gene>
<dbReference type="GO" id="GO:0003729">
    <property type="term" value="F:mRNA binding"/>
    <property type="evidence" value="ECO:0007669"/>
    <property type="project" value="TreeGrafter"/>
</dbReference>
<dbReference type="eggNOG" id="KOG1715">
    <property type="taxonomic scope" value="Eukaryota"/>
</dbReference>
<dbReference type="KEGG" id="cme:CYME_CMR179C"/>
<dbReference type="Pfam" id="PF00542">
    <property type="entry name" value="Ribosomal_L12"/>
    <property type="match status" value="1"/>
</dbReference>
<comment type="similarity">
    <text evidence="1">Belongs to the bacterial ribosomal protein bL12 family.</text>
</comment>
<dbReference type="HAMAP" id="MF_00368">
    <property type="entry name" value="Ribosomal_bL12"/>
    <property type="match status" value="1"/>
</dbReference>
<dbReference type="HOGENOM" id="CLU_086499_0_0_1"/>
<dbReference type="Gramene" id="CMR179CT">
    <property type="protein sequence ID" value="CMR179CT"/>
    <property type="gene ID" value="CMR179C"/>
</dbReference>
<keyword evidence="3" id="KW-0687">Ribonucleoprotein</keyword>
<dbReference type="GO" id="GO:0006412">
    <property type="term" value="P:translation"/>
    <property type="evidence" value="ECO:0007669"/>
    <property type="project" value="InterPro"/>
</dbReference>
<dbReference type="EMBL" id="AP006500">
    <property type="protein sequence ID" value="BAM82424.1"/>
    <property type="molecule type" value="Genomic_DNA"/>
</dbReference>
<evidence type="ECO:0000256" key="1">
    <source>
        <dbReference type="ARBA" id="ARBA00007197"/>
    </source>
</evidence>
<dbReference type="CDD" id="cd00387">
    <property type="entry name" value="Ribosomal_L7_L12"/>
    <property type="match status" value="1"/>
</dbReference>
<dbReference type="GO" id="GO:1990904">
    <property type="term" value="C:ribonucleoprotein complex"/>
    <property type="evidence" value="ECO:0007669"/>
    <property type="project" value="UniProtKB-KW"/>
</dbReference>
<proteinExistence type="inferred from homology"/>
<evidence type="ECO:0000313" key="8">
    <source>
        <dbReference type="Proteomes" id="UP000007014"/>
    </source>
</evidence>
<dbReference type="PANTHER" id="PTHR45987">
    <property type="entry name" value="39S RIBOSOMAL PROTEIN L12"/>
    <property type="match status" value="1"/>
</dbReference>
<dbReference type="OMA" id="DPTQHRS"/>
<feature type="domain" description="Large ribosomal subunit protein bL12 C-terminal" evidence="6">
    <location>
        <begin position="150"/>
        <end position="217"/>
    </location>
</feature>
<reference evidence="7 8" key="2">
    <citation type="journal article" date="2007" name="BMC Biol.">
        <title>A 100%-complete sequence reveals unusually simple genomic features in the hot-spring red alga Cyanidioschyzon merolae.</title>
        <authorList>
            <person name="Nozaki H."/>
            <person name="Takano H."/>
            <person name="Misumi O."/>
            <person name="Terasawa K."/>
            <person name="Matsuzaki M."/>
            <person name="Maruyama S."/>
            <person name="Nishida K."/>
            <person name="Yagisawa F."/>
            <person name="Yoshida Y."/>
            <person name="Fujiwara T."/>
            <person name="Takio S."/>
            <person name="Tamura K."/>
            <person name="Chung S.J."/>
            <person name="Nakamura S."/>
            <person name="Kuroiwa H."/>
            <person name="Tanaka K."/>
            <person name="Sato N."/>
            <person name="Kuroiwa T."/>
        </authorList>
    </citation>
    <scope>NUCLEOTIDE SEQUENCE [LARGE SCALE GENOMIC DNA]</scope>
    <source>
        <strain evidence="7 8">10D</strain>
    </source>
</reference>
<dbReference type="GO" id="GO:0003735">
    <property type="term" value="F:structural constituent of ribosome"/>
    <property type="evidence" value="ECO:0007669"/>
    <property type="project" value="InterPro"/>
</dbReference>
<dbReference type="FunFam" id="3.30.1390.10:FF:000001">
    <property type="entry name" value="50S ribosomal protein L7/L12"/>
    <property type="match status" value="1"/>
</dbReference>
<dbReference type="NCBIfam" id="TIGR00855">
    <property type="entry name" value="L12"/>
    <property type="match status" value="1"/>
</dbReference>
<dbReference type="SUPFAM" id="SSF54736">
    <property type="entry name" value="ClpS-like"/>
    <property type="match status" value="1"/>
</dbReference>
<dbReference type="Gene3D" id="3.30.1390.10">
    <property type="match status" value="1"/>
</dbReference>
<dbReference type="RefSeq" id="XP_005538460.1">
    <property type="nucleotide sequence ID" value="XM_005538403.1"/>
</dbReference>
<dbReference type="GeneID" id="16996656"/>
<evidence type="ECO:0000256" key="3">
    <source>
        <dbReference type="ARBA" id="ARBA00023274"/>
    </source>
</evidence>
<dbReference type="OrthoDB" id="250175at2759"/>
<reference evidence="7 8" key="1">
    <citation type="journal article" date="2004" name="Nature">
        <title>Genome sequence of the ultrasmall unicellular red alga Cyanidioschyzon merolae 10D.</title>
        <authorList>
            <person name="Matsuzaki M."/>
            <person name="Misumi O."/>
            <person name="Shin-i T."/>
            <person name="Maruyama S."/>
            <person name="Takahara M."/>
            <person name="Miyagishima S."/>
            <person name="Mori T."/>
            <person name="Nishida K."/>
            <person name="Yagisawa F."/>
            <person name="Nishida K."/>
            <person name="Yoshida Y."/>
            <person name="Nishimura Y."/>
            <person name="Nakao S."/>
            <person name="Kobayashi T."/>
            <person name="Momoyama Y."/>
            <person name="Higashiyama T."/>
            <person name="Minoda A."/>
            <person name="Sano M."/>
            <person name="Nomoto H."/>
            <person name="Oishi K."/>
            <person name="Hayashi H."/>
            <person name="Ohta F."/>
            <person name="Nishizaka S."/>
            <person name="Haga S."/>
            <person name="Miura S."/>
            <person name="Morishita T."/>
            <person name="Kabeya Y."/>
            <person name="Terasawa K."/>
            <person name="Suzuki Y."/>
            <person name="Ishii Y."/>
            <person name="Asakawa S."/>
            <person name="Takano H."/>
            <person name="Ohta N."/>
            <person name="Kuroiwa H."/>
            <person name="Tanaka K."/>
            <person name="Shimizu N."/>
            <person name="Sugano S."/>
            <person name="Sato N."/>
            <person name="Nozaki H."/>
            <person name="Ogasawara N."/>
            <person name="Kohara Y."/>
            <person name="Kuroiwa T."/>
        </authorList>
    </citation>
    <scope>NUCLEOTIDE SEQUENCE [LARGE SCALE GENOMIC DNA]</scope>
    <source>
        <strain evidence="7 8">10D</strain>
    </source>
</reference>
<keyword evidence="8" id="KW-1185">Reference proteome</keyword>
<evidence type="ECO:0000256" key="5">
    <source>
        <dbReference type="SAM" id="MobiDB-lite"/>
    </source>
</evidence>